<accession>X0YKB7</accession>
<sequence length="151" mass="16986">LLTLRTANAKIPANLSQEDGRMNAQERQALLEECKGIRVTDWHDAMDTLGLFERGLLDPEIRPLWRDIETFDHCIVGFAFTVRYVPSSRAIVAQTVEDFRKQEGQWYGKEPKWGGELQPGDLIVIDGTGTKDTGYVGSMNSMCWLAKGAVR</sequence>
<name>X0YKB7_9ZZZZ</name>
<evidence type="ECO:0000313" key="1">
    <source>
        <dbReference type="EMBL" id="GAG48988.1"/>
    </source>
</evidence>
<feature type="non-terminal residue" evidence="1">
    <location>
        <position position="151"/>
    </location>
</feature>
<dbReference type="InterPro" id="IPR036704">
    <property type="entry name" value="RraA/RraA-like_sf"/>
</dbReference>
<comment type="caution">
    <text evidence="1">The sequence shown here is derived from an EMBL/GenBank/DDBJ whole genome shotgun (WGS) entry which is preliminary data.</text>
</comment>
<dbReference type="Gene3D" id="3.50.30.40">
    <property type="entry name" value="Ribonuclease E inhibitor RraA/RraA-like"/>
    <property type="match status" value="1"/>
</dbReference>
<dbReference type="EMBL" id="BARS01057149">
    <property type="protein sequence ID" value="GAG48988.1"/>
    <property type="molecule type" value="Genomic_DNA"/>
</dbReference>
<feature type="non-terminal residue" evidence="1">
    <location>
        <position position="1"/>
    </location>
</feature>
<organism evidence="1">
    <name type="scientific">marine sediment metagenome</name>
    <dbReference type="NCBI Taxonomy" id="412755"/>
    <lineage>
        <taxon>unclassified sequences</taxon>
        <taxon>metagenomes</taxon>
        <taxon>ecological metagenomes</taxon>
    </lineage>
</organism>
<gene>
    <name evidence="1" type="ORF">S01H1_83903</name>
</gene>
<dbReference type="AlphaFoldDB" id="X0YKB7"/>
<reference evidence="1" key="1">
    <citation type="journal article" date="2014" name="Front. Microbiol.">
        <title>High frequency of phylogenetically diverse reductive dehalogenase-homologous genes in deep subseafloor sedimentary metagenomes.</title>
        <authorList>
            <person name="Kawai M."/>
            <person name="Futagami T."/>
            <person name="Toyoda A."/>
            <person name="Takaki Y."/>
            <person name="Nishi S."/>
            <person name="Hori S."/>
            <person name="Arai W."/>
            <person name="Tsubouchi T."/>
            <person name="Morono Y."/>
            <person name="Uchiyama I."/>
            <person name="Ito T."/>
            <person name="Fujiyama A."/>
            <person name="Inagaki F."/>
            <person name="Takami H."/>
        </authorList>
    </citation>
    <scope>NUCLEOTIDE SEQUENCE</scope>
    <source>
        <strain evidence="1">Expedition CK06-06</strain>
    </source>
</reference>
<dbReference type="SUPFAM" id="SSF89562">
    <property type="entry name" value="RraA-like"/>
    <property type="match status" value="1"/>
</dbReference>
<protein>
    <submittedName>
        <fullName evidence="1">Uncharacterized protein</fullName>
    </submittedName>
</protein>
<proteinExistence type="predicted"/>